<dbReference type="EMBL" id="LHYC01000019">
    <property type="protein sequence ID" value="KXB05366.1"/>
    <property type="molecule type" value="Genomic_DNA"/>
</dbReference>
<comment type="pathway">
    <text evidence="3">Cofactor biosynthesis; tetrahydrofolate biosynthesis; 7,8-dihydrofolate from 2-amino-4-hydroxy-6-hydroxymethyl-7,8-dihydropteridine diphosphate and 4-aminobenzoate: step 1/2.</text>
</comment>
<reference evidence="10 11" key="1">
    <citation type="journal article" date="2016" name="Sci. Rep.">
        <title>Metabolic traits of an uncultured archaeal lineage -MSBL1- from brine pools of the Red Sea.</title>
        <authorList>
            <person name="Mwirichia R."/>
            <person name="Alam I."/>
            <person name="Rashid M."/>
            <person name="Vinu M."/>
            <person name="Ba-Alawi W."/>
            <person name="Anthony Kamau A."/>
            <person name="Kamanda Ngugi D."/>
            <person name="Goker M."/>
            <person name="Klenk H.P."/>
            <person name="Bajic V."/>
            <person name="Stingl U."/>
        </authorList>
    </citation>
    <scope>NUCLEOTIDE SEQUENCE [LARGE SCALE GENOMIC DNA]</scope>
    <source>
        <strain evidence="10">SCGC-AAA382A03</strain>
    </source>
</reference>
<keyword evidence="11" id="KW-1185">Reference proteome</keyword>
<dbReference type="GO" id="GO:0004156">
    <property type="term" value="F:dihydropteroate synthase activity"/>
    <property type="evidence" value="ECO:0007669"/>
    <property type="project" value="UniProtKB-EC"/>
</dbReference>
<dbReference type="PROSITE" id="PS50972">
    <property type="entry name" value="PTERIN_BINDING"/>
    <property type="match status" value="1"/>
</dbReference>
<dbReference type="InterPro" id="IPR006390">
    <property type="entry name" value="DHP_synth_dom"/>
</dbReference>
<proteinExistence type="predicted"/>
<organism evidence="10 11">
    <name type="scientific">candidate division MSBL1 archaeon SCGC-AAA382A03</name>
    <dbReference type="NCBI Taxonomy" id="1698278"/>
    <lineage>
        <taxon>Archaea</taxon>
        <taxon>Methanobacteriati</taxon>
        <taxon>Methanobacteriota</taxon>
        <taxon>candidate division MSBL1</taxon>
    </lineage>
</organism>
<feature type="domain" description="Pterin-binding" evidence="9">
    <location>
        <begin position="13"/>
        <end position="270"/>
    </location>
</feature>
<comment type="caution">
    <text evidence="10">The sequence shown here is derived from an EMBL/GenBank/DDBJ whole genome shotgun (WGS) entry which is preliminary data.</text>
</comment>
<evidence type="ECO:0000256" key="3">
    <source>
        <dbReference type="ARBA" id="ARBA00004763"/>
    </source>
</evidence>
<evidence type="ECO:0000256" key="1">
    <source>
        <dbReference type="ARBA" id="ARBA00000012"/>
    </source>
</evidence>
<dbReference type="InterPro" id="IPR011005">
    <property type="entry name" value="Dihydropteroate_synth-like_sf"/>
</dbReference>
<comment type="cofactor">
    <cofactor evidence="2">
        <name>Mg(2+)</name>
        <dbReference type="ChEBI" id="CHEBI:18420"/>
    </cofactor>
</comment>
<evidence type="ECO:0000256" key="4">
    <source>
        <dbReference type="ARBA" id="ARBA00012458"/>
    </source>
</evidence>
<dbReference type="CDD" id="cd00739">
    <property type="entry name" value="DHPS"/>
    <property type="match status" value="1"/>
</dbReference>
<keyword evidence="5" id="KW-0808">Transferase</keyword>
<dbReference type="PANTHER" id="PTHR20941">
    <property type="entry name" value="FOLATE SYNTHESIS PROTEINS"/>
    <property type="match status" value="1"/>
</dbReference>
<dbReference type="AlphaFoldDB" id="A0A133VFZ2"/>
<evidence type="ECO:0000259" key="9">
    <source>
        <dbReference type="PROSITE" id="PS50972"/>
    </source>
</evidence>
<evidence type="ECO:0000256" key="7">
    <source>
        <dbReference type="ARBA" id="ARBA00022842"/>
    </source>
</evidence>
<dbReference type="GO" id="GO:0046656">
    <property type="term" value="P:folic acid biosynthetic process"/>
    <property type="evidence" value="ECO:0007669"/>
    <property type="project" value="UniProtKB-KW"/>
</dbReference>
<dbReference type="PANTHER" id="PTHR20941:SF1">
    <property type="entry name" value="FOLIC ACID SYNTHESIS PROTEIN FOL1"/>
    <property type="match status" value="1"/>
</dbReference>
<dbReference type="InterPro" id="IPR000489">
    <property type="entry name" value="Pterin-binding_dom"/>
</dbReference>
<name>A0A133VFZ2_9EURY</name>
<evidence type="ECO:0000256" key="6">
    <source>
        <dbReference type="ARBA" id="ARBA00022723"/>
    </source>
</evidence>
<dbReference type="Proteomes" id="UP000070549">
    <property type="component" value="Unassembled WGS sequence"/>
</dbReference>
<dbReference type="NCBIfam" id="TIGR01496">
    <property type="entry name" value="DHPS"/>
    <property type="match status" value="1"/>
</dbReference>
<evidence type="ECO:0000256" key="8">
    <source>
        <dbReference type="ARBA" id="ARBA00022909"/>
    </source>
</evidence>
<dbReference type="EC" id="2.5.1.15" evidence="4"/>
<dbReference type="SUPFAM" id="SSF51717">
    <property type="entry name" value="Dihydropteroate synthetase-like"/>
    <property type="match status" value="1"/>
</dbReference>
<dbReference type="Pfam" id="PF00809">
    <property type="entry name" value="Pterin_bind"/>
    <property type="match status" value="1"/>
</dbReference>
<dbReference type="PROSITE" id="PS00793">
    <property type="entry name" value="DHPS_2"/>
    <property type="match status" value="1"/>
</dbReference>
<keyword evidence="6" id="KW-0479">Metal-binding</keyword>
<dbReference type="Gene3D" id="3.20.20.20">
    <property type="entry name" value="Dihydropteroate synthase-like"/>
    <property type="match status" value="1"/>
</dbReference>
<sequence>MNRKFAGISLEKSIIMGILNLSKKTFYKDSLAKNPKEVKNRTEKMIENGAQIIDIGGMSTGPNVKPISVEREKELLIPSIENLREEITVPISVDTQRSEVAKEAIEAGADIINDISGFKADENMAKIVSEYDCHAILMANRIYDRLRTAEKKGKDVSNMKKIMKGLKENLKICKEHGINLEKIAIDPGIGFGKDAKEDILVLSNLDALLEFNLPICIGVSRKSFIGKILEVEKPSERLPGSLGATAVGIFKNSADIIRTHDPKETFQFVRMIEKIQEEEED</sequence>
<protein>
    <recommendedName>
        <fullName evidence="4">dihydropteroate synthase</fullName>
        <ecNumber evidence="4">2.5.1.15</ecNumber>
    </recommendedName>
</protein>
<dbReference type="GO" id="GO:0046654">
    <property type="term" value="P:tetrahydrofolate biosynthetic process"/>
    <property type="evidence" value="ECO:0007669"/>
    <property type="project" value="TreeGrafter"/>
</dbReference>
<dbReference type="PATRIC" id="fig|1698278.3.peg.122"/>
<comment type="catalytic activity">
    <reaction evidence="1">
        <text>(7,8-dihydropterin-6-yl)methyl diphosphate + 4-aminobenzoate = 7,8-dihydropteroate + diphosphate</text>
        <dbReference type="Rhea" id="RHEA:19949"/>
        <dbReference type="ChEBI" id="CHEBI:17836"/>
        <dbReference type="ChEBI" id="CHEBI:17839"/>
        <dbReference type="ChEBI" id="CHEBI:33019"/>
        <dbReference type="ChEBI" id="CHEBI:72950"/>
        <dbReference type="EC" id="2.5.1.15"/>
    </reaction>
</comment>
<gene>
    <name evidence="10" type="ORF">AKJ49_00935</name>
</gene>
<keyword evidence="8" id="KW-0289">Folate biosynthesis</keyword>
<evidence type="ECO:0000313" key="10">
    <source>
        <dbReference type="EMBL" id="KXB05366.1"/>
    </source>
</evidence>
<keyword evidence="7" id="KW-0460">Magnesium</keyword>
<accession>A0A133VFZ2</accession>
<evidence type="ECO:0000256" key="5">
    <source>
        <dbReference type="ARBA" id="ARBA00022679"/>
    </source>
</evidence>
<dbReference type="GO" id="GO:0046872">
    <property type="term" value="F:metal ion binding"/>
    <property type="evidence" value="ECO:0007669"/>
    <property type="project" value="UniProtKB-KW"/>
</dbReference>
<evidence type="ECO:0000256" key="2">
    <source>
        <dbReference type="ARBA" id="ARBA00001946"/>
    </source>
</evidence>
<dbReference type="InterPro" id="IPR045031">
    <property type="entry name" value="DHP_synth-like"/>
</dbReference>
<evidence type="ECO:0000313" key="11">
    <source>
        <dbReference type="Proteomes" id="UP000070549"/>
    </source>
</evidence>